<keyword evidence="1" id="KW-0732">Signal</keyword>
<dbReference type="AlphaFoldDB" id="A0A167S1V5"/>
<sequence>MLFLLLVTMLVNPFRPCEGAATYQEEYRGNYLPQFVRSELGHLQVVAPDTPYVAAAGRSQLYFIDTRFDPESASHIKAQIEHATVPQPDQYTFIDEVTATAERRNATTHETLFVFDPAYARVLFARSFNKRNPALNLPEHGPAGDWLVEYSAEEQTLARRGEAAPSACSDHGCTSDADCTPHHCQTCHIARVDNECETPMVNAVGKCKKKKKKKCTSAVDEPKLDGETDAAYYQRMNALHWEEEEEEKE</sequence>
<evidence type="ECO:0000313" key="2">
    <source>
        <dbReference type="EMBL" id="OAA59151.1"/>
    </source>
</evidence>
<reference evidence="2 3" key="1">
    <citation type="journal article" date="2016" name="Genome Biol. Evol.">
        <title>Divergent and convergent evolution of fungal pathogenicity.</title>
        <authorList>
            <person name="Shang Y."/>
            <person name="Xiao G."/>
            <person name="Zheng P."/>
            <person name="Cen K."/>
            <person name="Zhan S."/>
            <person name="Wang C."/>
        </authorList>
    </citation>
    <scope>NUCLEOTIDE SEQUENCE [LARGE SCALE GENOMIC DNA]</scope>
    <source>
        <strain evidence="2 3">RCEF 264</strain>
    </source>
</reference>
<dbReference type="Proteomes" id="UP000076874">
    <property type="component" value="Unassembled WGS sequence"/>
</dbReference>
<evidence type="ECO:0000256" key="1">
    <source>
        <dbReference type="SAM" id="SignalP"/>
    </source>
</evidence>
<gene>
    <name evidence="2" type="ORF">SPI_06353</name>
</gene>
<organism evidence="2 3">
    <name type="scientific">Niveomyces insectorum RCEF 264</name>
    <dbReference type="NCBI Taxonomy" id="1081102"/>
    <lineage>
        <taxon>Eukaryota</taxon>
        <taxon>Fungi</taxon>
        <taxon>Dikarya</taxon>
        <taxon>Ascomycota</taxon>
        <taxon>Pezizomycotina</taxon>
        <taxon>Sordariomycetes</taxon>
        <taxon>Hypocreomycetidae</taxon>
        <taxon>Hypocreales</taxon>
        <taxon>Cordycipitaceae</taxon>
        <taxon>Niveomyces</taxon>
    </lineage>
</organism>
<protein>
    <submittedName>
        <fullName evidence="2">Uncharacterized protein</fullName>
    </submittedName>
</protein>
<name>A0A167S1V5_9HYPO</name>
<comment type="caution">
    <text evidence="2">The sequence shown here is derived from an EMBL/GenBank/DDBJ whole genome shotgun (WGS) entry which is preliminary data.</text>
</comment>
<feature type="chain" id="PRO_5007892132" evidence="1">
    <location>
        <begin position="20"/>
        <end position="249"/>
    </location>
</feature>
<keyword evidence="3" id="KW-1185">Reference proteome</keyword>
<evidence type="ECO:0000313" key="3">
    <source>
        <dbReference type="Proteomes" id="UP000076874"/>
    </source>
</evidence>
<dbReference type="STRING" id="1081102.A0A167S1V5"/>
<accession>A0A167S1V5</accession>
<proteinExistence type="predicted"/>
<dbReference type="EMBL" id="AZHD01000011">
    <property type="protein sequence ID" value="OAA59151.1"/>
    <property type="molecule type" value="Genomic_DNA"/>
</dbReference>
<feature type="signal peptide" evidence="1">
    <location>
        <begin position="1"/>
        <end position="19"/>
    </location>
</feature>
<dbReference type="OrthoDB" id="4812218at2759"/>